<organism evidence="2 3">
    <name type="scientific">Colletotrichum higginsianum (strain IMI 349063)</name>
    <name type="common">Crucifer anthracnose fungus</name>
    <dbReference type="NCBI Taxonomy" id="759273"/>
    <lineage>
        <taxon>Eukaryota</taxon>
        <taxon>Fungi</taxon>
        <taxon>Dikarya</taxon>
        <taxon>Ascomycota</taxon>
        <taxon>Pezizomycotina</taxon>
        <taxon>Sordariomycetes</taxon>
        <taxon>Hypocreomycetidae</taxon>
        <taxon>Glomerellales</taxon>
        <taxon>Glomerellaceae</taxon>
        <taxon>Colletotrichum</taxon>
        <taxon>Colletotrichum destructivum species complex</taxon>
    </lineage>
</organism>
<dbReference type="HOGENOM" id="CLU_2941601_0_0_1"/>
<evidence type="ECO:0000313" key="2">
    <source>
        <dbReference type="EMBL" id="CCF36351.1"/>
    </source>
</evidence>
<feature type="signal peptide" evidence="1">
    <location>
        <begin position="1"/>
        <end position="21"/>
    </location>
</feature>
<accession>H1V7Z9</accession>
<sequence length="60" mass="5933">MQVKIVSVLFAVGALIAPAFACLPAGHACTIGAANDCCFSADCEPHPGHENPGAIGACGH</sequence>
<dbReference type="AlphaFoldDB" id="H1V7Z9"/>
<dbReference type="VEuPathDB" id="FungiDB:CH63R_08404"/>
<dbReference type="Proteomes" id="UP000007174">
    <property type="component" value="Unassembled WGS sequence"/>
</dbReference>
<reference evidence="3" key="1">
    <citation type="journal article" date="2012" name="Nat. Genet.">
        <title>Lifestyle transitions in plant pathogenic Colletotrichum fungi deciphered by genome and transcriptome analyses.</title>
        <authorList>
            <person name="O'Connell R.J."/>
            <person name="Thon M.R."/>
            <person name="Hacquard S."/>
            <person name="Amyotte S.G."/>
            <person name="Kleemann J."/>
            <person name="Torres M.F."/>
            <person name="Damm U."/>
            <person name="Buiate E.A."/>
            <person name="Epstein L."/>
            <person name="Alkan N."/>
            <person name="Altmueller J."/>
            <person name="Alvarado-Balderrama L."/>
            <person name="Bauser C.A."/>
            <person name="Becker C."/>
            <person name="Birren B.W."/>
            <person name="Chen Z."/>
            <person name="Choi J."/>
            <person name="Crouch J.A."/>
            <person name="Duvick J.P."/>
            <person name="Farman M.A."/>
            <person name="Gan P."/>
            <person name="Heiman D."/>
            <person name="Henrissat B."/>
            <person name="Howard R.J."/>
            <person name="Kabbage M."/>
            <person name="Koch C."/>
            <person name="Kracher B."/>
            <person name="Kubo Y."/>
            <person name="Law A.D."/>
            <person name="Lebrun M.-H."/>
            <person name="Lee Y.-H."/>
            <person name="Miyara I."/>
            <person name="Moore N."/>
            <person name="Neumann U."/>
            <person name="Nordstroem K."/>
            <person name="Panaccione D.G."/>
            <person name="Panstruga R."/>
            <person name="Place M."/>
            <person name="Proctor R.H."/>
            <person name="Prusky D."/>
            <person name="Rech G."/>
            <person name="Reinhardt R."/>
            <person name="Rollins J.A."/>
            <person name="Rounsley S."/>
            <person name="Schardl C.L."/>
            <person name="Schwartz D.C."/>
            <person name="Shenoy N."/>
            <person name="Shirasu K."/>
            <person name="Sikhakolli U.R."/>
            <person name="Stueber K."/>
            <person name="Sukno S.A."/>
            <person name="Sweigard J.A."/>
            <person name="Takano Y."/>
            <person name="Takahara H."/>
            <person name="Trail F."/>
            <person name="van der Does H.C."/>
            <person name="Voll L.M."/>
            <person name="Will I."/>
            <person name="Young S."/>
            <person name="Zeng Q."/>
            <person name="Zhang J."/>
            <person name="Zhou S."/>
            <person name="Dickman M.B."/>
            <person name="Schulze-Lefert P."/>
            <person name="Ver Loren van Themaat E."/>
            <person name="Ma L.-J."/>
            <person name="Vaillancourt L.J."/>
        </authorList>
    </citation>
    <scope>NUCLEOTIDE SEQUENCE [LARGE SCALE GENOMIC DNA]</scope>
    <source>
        <strain evidence="3">IMI 349063</strain>
    </source>
</reference>
<gene>
    <name evidence="2" type="ORF">CH063_07939</name>
</gene>
<evidence type="ECO:0000313" key="3">
    <source>
        <dbReference type="Proteomes" id="UP000007174"/>
    </source>
</evidence>
<name>H1V7Z9_COLHI</name>
<dbReference type="EMBL" id="CACQ02001939">
    <property type="protein sequence ID" value="CCF36351.1"/>
    <property type="molecule type" value="Genomic_DNA"/>
</dbReference>
<protein>
    <submittedName>
        <fullName evidence="2">Uncharacterized protein</fullName>
    </submittedName>
</protein>
<proteinExistence type="predicted"/>
<keyword evidence="1" id="KW-0732">Signal</keyword>
<feature type="chain" id="PRO_5003555668" evidence="1">
    <location>
        <begin position="22"/>
        <end position="60"/>
    </location>
</feature>
<evidence type="ECO:0000256" key="1">
    <source>
        <dbReference type="SAM" id="SignalP"/>
    </source>
</evidence>